<dbReference type="AlphaFoldDB" id="W7IWI8"/>
<keyword evidence="3" id="KW-1185">Reference proteome</keyword>
<evidence type="ECO:0000313" key="2">
    <source>
        <dbReference type="EMBL" id="EWC60816.1"/>
    </source>
</evidence>
<organism evidence="2 3">
    <name type="scientific">Actinokineospora spheciospongiae</name>
    <dbReference type="NCBI Taxonomy" id="909613"/>
    <lineage>
        <taxon>Bacteria</taxon>
        <taxon>Bacillati</taxon>
        <taxon>Actinomycetota</taxon>
        <taxon>Actinomycetes</taxon>
        <taxon>Pseudonocardiales</taxon>
        <taxon>Pseudonocardiaceae</taxon>
        <taxon>Actinokineospora</taxon>
    </lineage>
</organism>
<accession>W7IWI8</accession>
<comment type="caution">
    <text evidence="2">The sequence shown here is derived from an EMBL/GenBank/DDBJ whole genome shotgun (WGS) entry which is preliminary data.</text>
</comment>
<name>W7IWI8_9PSEU</name>
<dbReference type="EMBL" id="AYXG01000142">
    <property type="protein sequence ID" value="EWC60816.1"/>
    <property type="molecule type" value="Genomic_DNA"/>
</dbReference>
<evidence type="ECO:0000313" key="3">
    <source>
        <dbReference type="Proteomes" id="UP000019277"/>
    </source>
</evidence>
<feature type="region of interest" description="Disordered" evidence="1">
    <location>
        <begin position="93"/>
        <end position="115"/>
    </location>
</feature>
<sequence>MEIIEGPVEFSVNETYLDVTLGNLHAGLGVRLSIELEAVRTLVRVFEFALDELTENQGLMASGNVKDLPQLPQEHRVIIGSSAAPRVVAWDEPTTREDTGAAGEQKVDYTDYGDSDSERGEIAGLVLRSVL</sequence>
<evidence type="ECO:0000256" key="1">
    <source>
        <dbReference type="SAM" id="MobiDB-lite"/>
    </source>
</evidence>
<proteinExistence type="predicted"/>
<feature type="compositionally biased region" description="Basic and acidic residues" evidence="1">
    <location>
        <begin position="93"/>
        <end position="109"/>
    </location>
</feature>
<reference evidence="2 3" key="1">
    <citation type="journal article" date="2014" name="Genome Announc.">
        <title>Draft Genome Sequence of the Antitrypanosomally Active Sponge-Associated Bacterium Actinokineospora sp. Strain EG49.</title>
        <authorList>
            <person name="Harjes J."/>
            <person name="Ryu T."/>
            <person name="Abdelmohsen U.R."/>
            <person name="Moitinho-Silva L."/>
            <person name="Horn H."/>
            <person name="Ravasi T."/>
            <person name="Hentschel U."/>
        </authorList>
    </citation>
    <scope>NUCLEOTIDE SEQUENCE [LARGE SCALE GENOMIC DNA]</scope>
    <source>
        <strain evidence="2 3">EG49</strain>
    </source>
</reference>
<dbReference type="Proteomes" id="UP000019277">
    <property type="component" value="Unassembled WGS sequence"/>
</dbReference>
<gene>
    <name evidence="2" type="ORF">UO65_3869</name>
</gene>
<protein>
    <submittedName>
        <fullName evidence="2">Uncharacterized protein</fullName>
    </submittedName>
</protein>